<reference evidence="3 4" key="1">
    <citation type="submission" date="2007-05" db="EMBL/GenBank/DDBJ databases">
        <title>Complete sequence of chromosome of Acidiphilium cryptum JF-5.</title>
        <authorList>
            <consortium name="US DOE Joint Genome Institute"/>
            <person name="Copeland A."/>
            <person name="Lucas S."/>
            <person name="Lapidus A."/>
            <person name="Barry K."/>
            <person name="Detter J.C."/>
            <person name="Glavina del Rio T."/>
            <person name="Hammon N."/>
            <person name="Israni S."/>
            <person name="Dalin E."/>
            <person name="Tice H."/>
            <person name="Pitluck S."/>
            <person name="Sims D."/>
            <person name="Brettin T."/>
            <person name="Bruce D."/>
            <person name="Han C."/>
            <person name="Schmutz J."/>
            <person name="Larimer F."/>
            <person name="Land M."/>
            <person name="Hauser L."/>
            <person name="Kyrpides N."/>
            <person name="Kim E."/>
            <person name="Magnuson T."/>
            <person name="Richardson P."/>
        </authorList>
    </citation>
    <scope>NUCLEOTIDE SEQUENCE [LARGE SCALE GENOMIC DNA]</scope>
    <source>
        <strain evidence="3 4">JF-5</strain>
    </source>
</reference>
<dbReference type="InterPro" id="IPR004919">
    <property type="entry name" value="GmrSD_N"/>
</dbReference>
<dbReference type="eggNOG" id="COG3472">
    <property type="taxonomic scope" value="Bacteria"/>
</dbReference>
<name>A5FWM6_ACICJ</name>
<dbReference type="HOGENOM" id="CLU_021082_0_1_5"/>
<accession>A5FWM6</accession>
<evidence type="ECO:0000313" key="3">
    <source>
        <dbReference type="EMBL" id="ABQ30008.1"/>
    </source>
</evidence>
<dbReference type="STRING" id="349163.Acry_0789"/>
<dbReference type="Proteomes" id="UP000000245">
    <property type="component" value="Chromosome"/>
</dbReference>
<protein>
    <recommendedName>
        <fullName evidence="5">DUF262 domain-containing protein</fullName>
    </recommendedName>
</protein>
<evidence type="ECO:0000259" key="2">
    <source>
        <dbReference type="Pfam" id="PF07510"/>
    </source>
</evidence>
<evidence type="ECO:0000313" key="4">
    <source>
        <dbReference type="Proteomes" id="UP000000245"/>
    </source>
</evidence>
<evidence type="ECO:0008006" key="5">
    <source>
        <dbReference type="Google" id="ProtNLM"/>
    </source>
</evidence>
<sequence>MQLPQPTHAKYSGLLNDIKRGQIKIPQFQRDFVWGLQKSAALIDSIVKGYPVGTFIFWATKERLRHVRDIGSENLPPPREGETAAYVLDGQQRITSLYATLKGLAVTRESGQIDDFSKVYIDLEATEDDQIVVTEVSDKKEKSYIRLTDLLYGGLTSLAAFDGAYHGKLEEYKRRIESYDFPVIEVRDVPIDVATEIFTRINVGGMPLTLFEIMVAKTYDEARGFDLSQKFDKLVESLEPVNYETISDAIILQLIALILKKECKKQIILKIAKKEFIDTWGSIINALQQAVEHFRNRYGIPVSALLPYNALLVPFAYYFYHHPDNPSAAQRKLLEDFFWRASLGGRYSSSVESKLAQDIRRIDAILNDESPDYDWGVDVSPDFILENGWFNTSRSFVKAILCLYAHRAPKSFRDNSNVNISNNWLKQSNSKNYHHFFPKSYLSKKNEDDRRINNVVNITIVDDYLNKRDIGAKPPSRYMKTFAKENDEIDVTMKTHLIEDLDKFGIWVDDYDAFLTMRSKAISRELKKRIIARDIDKQGQVSTANDLEEEAASFE</sequence>
<evidence type="ECO:0000259" key="1">
    <source>
        <dbReference type="Pfam" id="PF03235"/>
    </source>
</evidence>
<dbReference type="PANTHER" id="PTHR37292:SF2">
    <property type="entry name" value="DUF262 DOMAIN-CONTAINING PROTEIN"/>
    <property type="match status" value="1"/>
</dbReference>
<feature type="domain" description="GmrSD restriction endonucleases N-terminal" evidence="1">
    <location>
        <begin position="13"/>
        <end position="217"/>
    </location>
</feature>
<organism evidence="3 4">
    <name type="scientific">Acidiphilium cryptum (strain JF-5)</name>
    <dbReference type="NCBI Taxonomy" id="349163"/>
    <lineage>
        <taxon>Bacteria</taxon>
        <taxon>Pseudomonadati</taxon>
        <taxon>Pseudomonadota</taxon>
        <taxon>Alphaproteobacteria</taxon>
        <taxon>Acetobacterales</taxon>
        <taxon>Acidocellaceae</taxon>
        <taxon>Acidiphilium</taxon>
    </lineage>
</organism>
<dbReference type="RefSeq" id="WP_011941778.1">
    <property type="nucleotide sequence ID" value="NC_009484.1"/>
</dbReference>
<dbReference type="Pfam" id="PF07510">
    <property type="entry name" value="GmrSD_C"/>
    <property type="match status" value="1"/>
</dbReference>
<dbReference type="PANTHER" id="PTHR37292">
    <property type="entry name" value="VNG6097C"/>
    <property type="match status" value="1"/>
</dbReference>
<dbReference type="EMBL" id="CP000697">
    <property type="protein sequence ID" value="ABQ30008.1"/>
    <property type="molecule type" value="Genomic_DNA"/>
</dbReference>
<dbReference type="eggNOG" id="COG1479">
    <property type="taxonomic scope" value="Bacteria"/>
</dbReference>
<dbReference type="Pfam" id="PF03235">
    <property type="entry name" value="GmrSD_N"/>
    <property type="match status" value="1"/>
</dbReference>
<keyword evidence="4" id="KW-1185">Reference proteome</keyword>
<feature type="domain" description="GmrSD restriction endonucleases C-terminal" evidence="2">
    <location>
        <begin position="381"/>
        <end position="522"/>
    </location>
</feature>
<dbReference type="InterPro" id="IPR011089">
    <property type="entry name" value="GmrSD_C"/>
</dbReference>
<gene>
    <name evidence="3" type="ordered locus">Acry_0789</name>
</gene>
<dbReference type="AlphaFoldDB" id="A5FWM6"/>
<dbReference type="KEGG" id="acr:Acry_0789"/>
<proteinExistence type="predicted"/>